<dbReference type="GO" id="GO:0003729">
    <property type="term" value="F:mRNA binding"/>
    <property type="evidence" value="ECO:0007669"/>
    <property type="project" value="TreeGrafter"/>
</dbReference>
<dbReference type="NCBIfam" id="TIGR00855">
    <property type="entry name" value="L12"/>
    <property type="match status" value="1"/>
</dbReference>
<comment type="similarity">
    <text evidence="1">Belongs to the bacterial ribosomal protein bL12 family.</text>
</comment>
<dbReference type="PANTHER" id="PTHR45987:SF4">
    <property type="entry name" value="LARGE RIBOSOMAL SUBUNIT PROTEIN BL12M"/>
    <property type="match status" value="1"/>
</dbReference>
<dbReference type="Gene3D" id="3.30.1390.10">
    <property type="match status" value="1"/>
</dbReference>
<dbReference type="GO" id="GO:1990904">
    <property type="term" value="C:ribonucleoprotein complex"/>
    <property type="evidence" value="ECO:0007669"/>
    <property type="project" value="UniProtKB-KW"/>
</dbReference>
<dbReference type="CDD" id="cd00387">
    <property type="entry name" value="Ribosomal_L7_L12"/>
    <property type="match status" value="1"/>
</dbReference>
<evidence type="ECO:0008006" key="8">
    <source>
        <dbReference type="Google" id="ProtNLM"/>
    </source>
</evidence>
<evidence type="ECO:0000259" key="6">
    <source>
        <dbReference type="Pfam" id="PF16320"/>
    </source>
</evidence>
<feature type="coiled-coil region" evidence="4">
    <location>
        <begin position="118"/>
        <end position="145"/>
    </location>
</feature>
<accession>A0A0F9X7S8</accession>
<evidence type="ECO:0000256" key="3">
    <source>
        <dbReference type="ARBA" id="ARBA00023274"/>
    </source>
</evidence>
<evidence type="ECO:0000256" key="1">
    <source>
        <dbReference type="ARBA" id="ARBA00007197"/>
    </source>
</evidence>
<keyword evidence="4" id="KW-0175">Coiled coil</keyword>
<name>A0A0F9X7S8_9ZZZZ</name>
<dbReference type="PANTHER" id="PTHR45987">
    <property type="entry name" value="39S RIBOSOMAL PROTEIN L12"/>
    <property type="match status" value="1"/>
</dbReference>
<evidence type="ECO:0000256" key="2">
    <source>
        <dbReference type="ARBA" id="ARBA00022980"/>
    </source>
</evidence>
<dbReference type="GO" id="GO:0005737">
    <property type="term" value="C:cytoplasm"/>
    <property type="evidence" value="ECO:0007669"/>
    <property type="project" value="UniProtKB-ARBA"/>
</dbReference>
<comment type="caution">
    <text evidence="7">The sequence shown here is derived from an EMBL/GenBank/DDBJ whole genome shotgun (WGS) entry which is preliminary data.</text>
</comment>
<proteinExistence type="inferred from homology"/>
<dbReference type="EMBL" id="LAZR01000136">
    <property type="protein sequence ID" value="KKN87643.1"/>
    <property type="molecule type" value="Genomic_DNA"/>
</dbReference>
<dbReference type="Gene3D" id="1.20.5.710">
    <property type="entry name" value="Single helix bin"/>
    <property type="match status" value="1"/>
</dbReference>
<feature type="domain" description="Large ribosomal subunit protein bL12 C-terminal" evidence="5">
    <location>
        <begin position="76"/>
        <end position="145"/>
    </location>
</feature>
<evidence type="ECO:0000313" key="7">
    <source>
        <dbReference type="EMBL" id="KKN87643.1"/>
    </source>
</evidence>
<dbReference type="AlphaFoldDB" id="A0A0F9X7S8"/>
<keyword evidence="2" id="KW-0689">Ribosomal protein</keyword>
<dbReference type="InterPro" id="IPR014719">
    <property type="entry name" value="Ribosomal_bL12_C/ClpS-like"/>
</dbReference>
<dbReference type="GO" id="GO:0006412">
    <property type="term" value="P:translation"/>
    <property type="evidence" value="ECO:0007669"/>
    <property type="project" value="InterPro"/>
</dbReference>
<evidence type="ECO:0000256" key="4">
    <source>
        <dbReference type="SAM" id="Coils"/>
    </source>
</evidence>
<dbReference type="InterPro" id="IPR013823">
    <property type="entry name" value="Ribosomal_bL12_C"/>
</dbReference>
<organism evidence="7">
    <name type="scientific">marine sediment metagenome</name>
    <dbReference type="NCBI Taxonomy" id="412755"/>
    <lineage>
        <taxon>unclassified sequences</taxon>
        <taxon>metagenomes</taxon>
        <taxon>ecological metagenomes</taxon>
    </lineage>
</organism>
<dbReference type="InterPro" id="IPR008932">
    <property type="entry name" value="Ribosomal_bL12_oligo"/>
</dbReference>
<feature type="domain" description="Large ribosomal subunit protein bL12 oligomerization" evidence="6">
    <location>
        <begin position="24"/>
        <end position="67"/>
    </location>
</feature>
<reference evidence="7" key="1">
    <citation type="journal article" date="2015" name="Nature">
        <title>Complex archaea that bridge the gap between prokaryotes and eukaryotes.</title>
        <authorList>
            <person name="Spang A."/>
            <person name="Saw J.H."/>
            <person name="Jorgensen S.L."/>
            <person name="Zaremba-Niedzwiedzka K."/>
            <person name="Martijn J."/>
            <person name="Lind A.E."/>
            <person name="van Eijk R."/>
            <person name="Schleper C."/>
            <person name="Guy L."/>
            <person name="Ettema T.J."/>
        </authorList>
    </citation>
    <scope>NUCLEOTIDE SEQUENCE</scope>
</reference>
<gene>
    <name evidence="7" type="ORF">LCGC14_0256920</name>
</gene>
<dbReference type="HAMAP" id="MF_00368">
    <property type="entry name" value="Ribosomal_bL12"/>
    <property type="match status" value="1"/>
</dbReference>
<dbReference type="SUPFAM" id="SSF48300">
    <property type="entry name" value="Ribosomal protein L7/12, oligomerisation (N-terminal) domain"/>
    <property type="match status" value="1"/>
</dbReference>
<dbReference type="FunFam" id="3.30.1390.10:FF:000001">
    <property type="entry name" value="50S ribosomal protein L7/L12"/>
    <property type="match status" value="1"/>
</dbReference>
<protein>
    <recommendedName>
        <fullName evidence="8">Ribosomal protein L7/L12 C-terminal domain-containing protein</fullName>
    </recommendedName>
</protein>
<dbReference type="Pfam" id="PF16320">
    <property type="entry name" value="Ribosomal_L12_N"/>
    <property type="match status" value="1"/>
</dbReference>
<dbReference type="GO" id="GO:0005840">
    <property type="term" value="C:ribosome"/>
    <property type="evidence" value="ECO:0007669"/>
    <property type="project" value="UniProtKB-KW"/>
</dbReference>
<sequence length="145" mass="16026">MVEEKKEESKEEKKKEVKVPEKFKKLVEEIEKMSVLDLAELVKILEEKFGVSAQAPVMAVAPSAGEAPAVEEKSVFNVELKSIGSQKIEVIKVVRDVTEKGLKDAKDLVDAAASAPQMVKENVKKEEAEEMKKKFEAAGAQVELK</sequence>
<dbReference type="InterPro" id="IPR000206">
    <property type="entry name" value="Ribosomal_bL12"/>
</dbReference>
<keyword evidence="3" id="KW-0687">Ribonucleoprotein</keyword>
<dbReference type="GO" id="GO:0003735">
    <property type="term" value="F:structural constituent of ribosome"/>
    <property type="evidence" value="ECO:0007669"/>
    <property type="project" value="InterPro"/>
</dbReference>
<evidence type="ECO:0000259" key="5">
    <source>
        <dbReference type="Pfam" id="PF00542"/>
    </source>
</evidence>
<dbReference type="SUPFAM" id="SSF54736">
    <property type="entry name" value="ClpS-like"/>
    <property type="match status" value="1"/>
</dbReference>
<dbReference type="InterPro" id="IPR036235">
    <property type="entry name" value="Ribosomal_bL12_oligo_N_sf"/>
</dbReference>
<dbReference type="Pfam" id="PF00542">
    <property type="entry name" value="Ribosomal_L12"/>
    <property type="match status" value="1"/>
</dbReference>